<dbReference type="InterPro" id="IPR035921">
    <property type="entry name" value="F/V-ATP_Csub_sf"/>
</dbReference>
<dbReference type="PANTHER" id="PTHR10031:SF0">
    <property type="entry name" value="ATPASE PROTEIN 9"/>
    <property type="match status" value="1"/>
</dbReference>
<dbReference type="HAMAP" id="MF_01396">
    <property type="entry name" value="ATP_synth_c_bact"/>
    <property type="match status" value="1"/>
</dbReference>
<proteinExistence type="inferred from homology"/>
<accession>A0ABV1I3U8</accession>
<keyword evidence="7 13" id="KW-1133">Transmembrane helix</keyword>
<feature type="transmembrane region" description="Helical" evidence="13">
    <location>
        <begin position="6"/>
        <end position="26"/>
    </location>
</feature>
<dbReference type="InterPro" id="IPR020537">
    <property type="entry name" value="ATP_synth_F0_csu_DDCD_BS"/>
</dbReference>
<evidence type="ECO:0000256" key="3">
    <source>
        <dbReference type="ARBA" id="ARBA00022448"/>
    </source>
</evidence>
<feature type="domain" description="V-ATPase proteolipid subunit C-like" evidence="14">
    <location>
        <begin position="7"/>
        <end position="69"/>
    </location>
</feature>
<evidence type="ECO:0000313" key="15">
    <source>
        <dbReference type="EMBL" id="MEQ2579877.1"/>
    </source>
</evidence>
<evidence type="ECO:0000256" key="8">
    <source>
        <dbReference type="ARBA" id="ARBA00023065"/>
    </source>
</evidence>
<sequence>MSTLIAIGAGIAVLTGMGAGIGIGIATSKATEAVARQPEAEGKITKLLLLGSALAEATAIYGFVVALMIIIMLA</sequence>
<comment type="similarity">
    <text evidence="2 13">Belongs to the ATPase C chain family.</text>
</comment>
<evidence type="ECO:0000256" key="10">
    <source>
        <dbReference type="ARBA" id="ARBA00023136"/>
    </source>
</evidence>
<keyword evidence="16" id="KW-1185">Reference proteome</keyword>
<evidence type="ECO:0000313" key="16">
    <source>
        <dbReference type="Proteomes" id="UP001470288"/>
    </source>
</evidence>
<keyword evidence="10 13" id="KW-0472">Membrane</keyword>
<evidence type="ECO:0000256" key="7">
    <source>
        <dbReference type="ARBA" id="ARBA00022989"/>
    </source>
</evidence>
<name>A0ABV1I3U8_9FIRM</name>
<keyword evidence="5 13" id="KW-0812">Transmembrane</keyword>
<evidence type="ECO:0000256" key="9">
    <source>
        <dbReference type="ARBA" id="ARBA00023121"/>
    </source>
</evidence>
<dbReference type="PANTHER" id="PTHR10031">
    <property type="entry name" value="ATP SYNTHASE LIPID-BINDING PROTEIN, MITOCHONDRIAL"/>
    <property type="match status" value="1"/>
</dbReference>
<feature type="site" description="Reversibly protonated during proton transport" evidence="13">
    <location>
        <position position="56"/>
    </location>
</feature>
<evidence type="ECO:0000256" key="6">
    <source>
        <dbReference type="ARBA" id="ARBA00022781"/>
    </source>
</evidence>
<evidence type="ECO:0000256" key="2">
    <source>
        <dbReference type="ARBA" id="ARBA00006704"/>
    </source>
</evidence>
<comment type="caution">
    <text evidence="15">The sequence shown here is derived from an EMBL/GenBank/DDBJ whole genome shotgun (WGS) entry which is preliminary data.</text>
</comment>
<dbReference type="InterPro" id="IPR000454">
    <property type="entry name" value="ATP_synth_F0_csu"/>
</dbReference>
<dbReference type="Proteomes" id="UP001470288">
    <property type="component" value="Unassembled WGS sequence"/>
</dbReference>
<dbReference type="InterPro" id="IPR002379">
    <property type="entry name" value="ATPase_proteolipid_c-like_dom"/>
</dbReference>
<dbReference type="InterPro" id="IPR038662">
    <property type="entry name" value="ATP_synth_F0_csu_sf"/>
</dbReference>
<evidence type="ECO:0000256" key="4">
    <source>
        <dbReference type="ARBA" id="ARBA00022547"/>
    </source>
</evidence>
<keyword evidence="13" id="KW-1003">Cell membrane</keyword>
<keyword evidence="6 13" id="KW-0375">Hydrogen ion transport</keyword>
<dbReference type="PROSITE" id="PS00605">
    <property type="entry name" value="ATPASE_C"/>
    <property type="match status" value="1"/>
</dbReference>
<comment type="function">
    <text evidence="12 13">F(1)F(0) ATP synthase produces ATP from ADP in the presence of a proton or sodium gradient. F-type ATPases consist of two structural domains, F(1) containing the extramembraneous catalytic core and F(0) containing the membrane proton channel, linked together by a central stalk and a peripheral stalk. During catalysis, ATP synthesis in the catalytic domain of F(1) is coupled via a rotary mechanism of the central stalk subunits to proton translocation.</text>
</comment>
<dbReference type="Gene3D" id="1.20.20.10">
    <property type="entry name" value="F1F0 ATP synthase subunit C"/>
    <property type="match status" value="1"/>
</dbReference>
<gene>
    <name evidence="13 15" type="primary">atpE</name>
    <name evidence="15" type="ORF">WMO62_13770</name>
</gene>
<comment type="function">
    <text evidence="13">Key component of the F(0) channel; it plays a direct role in translocation across the membrane. A homomeric c-ring of between 10-14 subunits forms the central stalk rotor element with the F(1) delta and epsilon subunits.</text>
</comment>
<comment type="subcellular location">
    <subcellularLocation>
        <location evidence="13">Cell membrane</location>
        <topology evidence="13">Multi-pass membrane protein</topology>
    </subcellularLocation>
    <subcellularLocation>
        <location evidence="1">Membrane</location>
        <topology evidence="1">Multi-pass membrane protein</topology>
    </subcellularLocation>
</comment>
<dbReference type="InterPro" id="IPR005953">
    <property type="entry name" value="ATP_synth_csu_bac/chlpt"/>
</dbReference>
<protein>
    <recommendedName>
        <fullName evidence="13">ATP synthase subunit c</fullName>
    </recommendedName>
    <alternativeName>
        <fullName evidence="13">ATP synthase F(0) sector subunit c</fullName>
    </alternativeName>
    <alternativeName>
        <fullName evidence="13">F-type ATPase subunit c</fullName>
        <shortName evidence="13">F-ATPase subunit c</shortName>
    </alternativeName>
    <alternativeName>
        <fullName evidence="13">Lipid-binding protein</fullName>
    </alternativeName>
</protein>
<keyword evidence="8 13" id="KW-0406">Ion transport</keyword>
<keyword evidence="9 13" id="KW-0446">Lipid-binding</keyword>
<dbReference type="PRINTS" id="PR00124">
    <property type="entry name" value="ATPASEC"/>
</dbReference>
<evidence type="ECO:0000256" key="13">
    <source>
        <dbReference type="HAMAP-Rule" id="MF_01396"/>
    </source>
</evidence>
<keyword evidence="3 13" id="KW-0813">Transport</keyword>
<evidence type="ECO:0000256" key="12">
    <source>
        <dbReference type="ARBA" id="ARBA00025198"/>
    </source>
</evidence>
<dbReference type="EMBL" id="JBBMFC010000031">
    <property type="protein sequence ID" value="MEQ2579877.1"/>
    <property type="molecule type" value="Genomic_DNA"/>
</dbReference>
<reference evidence="15 16" key="1">
    <citation type="submission" date="2024-03" db="EMBL/GenBank/DDBJ databases">
        <title>Human intestinal bacterial collection.</title>
        <authorList>
            <person name="Pauvert C."/>
            <person name="Hitch T.C.A."/>
            <person name="Clavel T."/>
        </authorList>
    </citation>
    <scope>NUCLEOTIDE SEQUENCE [LARGE SCALE GENOMIC DNA]</scope>
    <source>
        <strain evidence="15 16">CLA-AA-H78B</strain>
    </source>
</reference>
<feature type="transmembrane region" description="Helical" evidence="13">
    <location>
        <begin position="47"/>
        <end position="73"/>
    </location>
</feature>
<organism evidence="15 16">
    <name type="scientific">Hominiventricola aquisgranensis</name>
    <dbReference type="NCBI Taxonomy" id="3133164"/>
    <lineage>
        <taxon>Bacteria</taxon>
        <taxon>Bacillati</taxon>
        <taxon>Bacillota</taxon>
        <taxon>Clostridia</taxon>
        <taxon>Lachnospirales</taxon>
        <taxon>Lachnospiraceae</taxon>
        <taxon>Hominiventricola</taxon>
    </lineage>
</organism>
<evidence type="ECO:0000259" key="14">
    <source>
        <dbReference type="Pfam" id="PF00137"/>
    </source>
</evidence>
<dbReference type="NCBIfam" id="TIGR01260">
    <property type="entry name" value="ATP_synt_c"/>
    <property type="match status" value="1"/>
</dbReference>
<dbReference type="RefSeq" id="WP_117496054.1">
    <property type="nucleotide sequence ID" value="NZ_JBBMFC010000031.1"/>
</dbReference>
<dbReference type="SUPFAM" id="SSF81333">
    <property type="entry name" value="F1F0 ATP synthase subunit C"/>
    <property type="match status" value="1"/>
</dbReference>
<keyword evidence="11 13" id="KW-0066">ATP synthesis</keyword>
<keyword evidence="4 13" id="KW-0138">CF(0)</keyword>
<dbReference type="Pfam" id="PF00137">
    <property type="entry name" value="ATP-synt_C"/>
    <property type="match status" value="1"/>
</dbReference>
<evidence type="ECO:0000256" key="11">
    <source>
        <dbReference type="ARBA" id="ARBA00023310"/>
    </source>
</evidence>
<evidence type="ECO:0000256" key="5">
    <source>
        <dbReference type="ARBA" id="ARBA00022692"/>
    </source>
</evidence>
<evidence type="ECO:0000256" key="1">
    <source>
        <dbReference type="ARBA" id="ARBA00004141"/>
    </source>
</evidence>